<accession>A0AAE0TXQ9</accession>
<protein>
    <submittedName>
        <fullName evidence="1">Uncharacterized protein</fullName>
    </submittedName>
</protein>
<sequence length="195" mass="21507">MAAPLSKTIGDFNGKWVMNKFESTSVEPGLILQNIGWVTRKIVAVSTITLAVNQYTGPPSPPAEPTEAAVTHIEIEQTGTAGLKGSMEKRCLDFTFREHTDWLFGTVRGHSKWIAAADIDDAFLAEDWLEGDEEKTGPGGESHVLSHVESVDNGWTATQIWGFKLVEGVRKYARNIVVAKGTERAELKLVYDYLE</sequence>
<dbReference type="PANTHER" id="PTHR38115:SF1">
    <property type="entry name" value="LIPOCALIN-LIKE DOMAIN-CONTAINING PROTEIN"/>
    <property type="match status" value="1"/>
</dbReference>
<name>A0AAE0TXQ9_9PEZI</name>
<reference evidence="1" key="2">
    <citation type="submission" date="2023-06" db="EMBL/GenBank/DDBJ databases">
        <authorList>
            <consortium name="Lawrence Berkeley National Laboratory"/>
            <person name="Haridas S."/>
            <person name="Hensen N."/>
            <person name="Bonometti L."/>
            <person name="Westerberg I."/>
            <person name="Brannstrom I.O."/>
            <person name="Guillou S."/>
            <person name="Cros-Aarteil S."/>
            <person name="Calhoun S."/>
            <person name="Kuo A."/>
            <person name="Mondo S."/>
            <person name="Pangilinan J."/>
            <person name="Riley R."/>
            <person name="Labutti K."/>
            <person name="Andreopoulos B."/>
            <person name="Lipzen A."/>
            <person name="Chen C."/>
            <person name="Yanf M."/>
            <person name="Daum C."/>
            <person name="Ng V."/>
            <person name="Clum A."/>
            <person name="Steindorff A."/>
            <person name="Ohm R."/>
            <person name="Martin F."/>
            <person name="Silar P."/>
            <person name="Natvig D."/>
            <person name="Lalanne C."/>
            <person name="Gautier V."/>
            <person name="Ament-Velasquez S.L."/>
            <person name="Kruys A."/>
            <person name="Hutchinson M.I."/>
            <person name="Powell A.J."/>
            <person name="Barry K."/>
            <person name="Miller A.N."/>
            <person name="Grigoriev I.V."/>
            <person name="Debuchy R."/>
            <person name="Gladieux P."/>
            <person name="Thoren M.H."/>
            <person name="Johannesson H."/>
        </authorList>
    </citation>
    <scope>NUCLEOTIDE SEQUENCE</scope>
    <source>
        <strain evidence="1">CBS 958.72</strain>
    </source>
</reference>
<comment type="caution">
    <text evidence="1">The sequence shown here is derived from an EMBL/GenBank/DDBJ whole genome shotgun (WGS) entry which is preliminary data.</text>
</comment>
<evidence type="ECO:0000313" key="1">
    <source>
        <dbReference type="EMBL" id="KAK3383335.1"/>
    </source>
</evidence>
<organism evidence="1 2">
    <name type="scientific">Lasiosphaeria ovina</name>
    <dbReference type="NCBI Taxonomy" id="92902"/>
    <lineage>
        <taxon>Eukaryota</taxon>
        <taxon>Fungi</taxon>
        <taxon>Dikarya</taxon>
        <taxon>Ascomycota</taxon>
        <taxon>Pezizomycotina</taxon>
        <taxon>Sordariomycetes</taxon>
        <taxon>Sordariomycetidae</taxon>
        <taxon>Sordariales</taxon>
        <taxon>Lasiosphaeriaceae</taxon>
        <taxon>Lasiosphaeria</taxon>
    </lineage>
</organism>
<proteinExistence type="predicted"/>
<reference evidence="1" key="1">
    <citation type="journal article" date="2023" name="Mol. Phylogenet. Evol.">
        <title>Genome-scale phylogeny and comparative genomics of the fungal order Sordariales.</title>
        <authorList>
            <person name="Hensen N."/>
            <person name="Bonometti L."/>
            <person name="Westerberg I."/>
            <person name="Brannstrom I.O."/>
            <person name="Guillou S."/>
            <person name="Cros-Aarteil S."/>
            <person name="Calhoun S."/>
            <person name="Haridas S."/>
            <person name="Kuo A."/>
            <person name="Mondo S."/>
            <person name="Pangilinan J."/>
            <person name="Riley R."/>
            <person name="LaButti K."/>
            <person name="Andreopoulos B."/>
            <person name="Lipzen A."/>
            <person name="Chen C."/>
            <person name="Yan M."/>
            <person name="Daum C."/>
            <person name="Ng V."/>
            <person name="Clum A."/>
            <person name="Steindorff A."/>
            <person name="Ohm R.A."/>
            <person name="Martin F."/>
            <person name="Silar P."/>
            <person name="Natvig D.O."/>
            <person name="Lalanne C."/>
            <person name="Gautier V."/>
            <person name="Ament-Velasquez S.L."/>
            <person name="Kruys A."/>
            <person name="Hutchinson M.I."/>
            <person name="Powell A.J."/>
            <person name="Barry K."/>
            <person name="Miller A.N."/>
            <person name="Grigoriev I.V."/>
            <person name="Debuchy R."/>
            <person name="Gladieux P."/>
            <person name="Hiltunen Thoren M."/>
            <person name="Johannesson H."/>
        </authorList>
    </citation>
    <scope>NUCLEOTIDE SEQUENCE</scope>
    <source>
        <strain evidence="1">CBS 958.72</strain>
    </source>
</reference>
<dbReference type="PANTHER" id="PTHR38115">
    <property type="entry name" value="LIPOCALIN-LIKE DOMAIN-CONTAINING PROTEIN"/>
    <property type="match status" value="1"/>
</dbReference>
<dbReference type="InterPro" id="IPR053037">
    <property type="entry name" value="Pericyclase_pydY-like"/>
</dbReference>
<dbReference type="AlphaFoldDB" id="A0AAE0TXQ9"/>
<dbReference type="EMBL" id="JAULSN010000001">
    <property type="protein sequence ID" value="KAK3383335.1"/>
    <property type="molecule type" value="Genomic_DNA"/>
</dbReference>
<evidence type="ECO:0000313" key="2">
    <source>
        <dbReference type="Proteomes" id="UP001287356"/>
    </source>
</evidence>
<keyword evidence="2" id="KW-1185">Reference proteome</keyword>
<dbReference type="Proteomes" id="UP001287356">
    <property type="component" value="Unassembled WGS sequence"/>
</dbReference>
<gene>
    <name evidence="1" type="ORF">B0T24DRAFT_44746</name>
</gene>